<organism evidence="2 3">
    <name type="scientific">Caenispirillum salinarum AK4</name>
    <dbReference type="NCBI Taxonomy" id="1238182"/>
    <lineage>
        <taxon>Bacteria</taxon>
        <taxon>Pseudomonadati</taxon>
        <taxon>Pseudomonadota</taxon>
        <taxon>Alphaproteobacteria</taxon>
        <taxon>Rhodospirillales</taxon>
        <taxon>Novispirillaceae</taxon>
        <taxon>Caenispirillum</taxon>
    </lineage>
</organism>
<evidence type="ECO:0000256" key="1">
    <source>
        <dbReference type="SAM" id="MobiDB-lite"/>
    </source>
</evidence>
<evidence type="ECO:0000313" key="2">
    <source>
        <dbReference type="EMBL" id="EKV27584.1"/>
    </source>
</evidence>
<accession>K9GS64</accession>
<comment type="caution">
    <text evidence="2">The sequence shown here is derived from an EMBL/GenBank/DDBJ whole genome shotgun (WGS) entry which is preliminary data.</text>
</comment>
<proteinExistence type="predicted"/>
<name>K9GS64_9PROT</name>
<evidence type="ECO:0000313" key="3">
    <source>
        <dbReference type="Proteomes" id="UP000009881"/>
    </source>
</evidence>
<reference evidence="2 3" key="1">
    <citation type="journal article" date="2013" name="Genome Announc.">
        <title>Draft Genome Sequence of an Alphaproteobacterium, Caenispirillum salinarum AK4(T), Isolated from a Solar Saltern.</title>
        <authorList>
            <person name="Khatri I."/>
            <person name="Singh A."/>
            <person name="Korpole S."/>
            <person name="Pinnaka A.K."/>
            <person name="Subramanian S."/>
        </authorList>
    </citation>
    <scope>NUCLEOTIDE SEQUENCE [LARGE SCALE GENOMIC DNA]</scope>
    <source>
        <strain evidence="2 3">AK4</strain>
    </source>
</reference>
<dbReference type="Proteomes" id="UP000009881">
    <property type="component" value="Unassembled WGS sequence"/>
</dbReference>
<dbReference type="EMBL" id="ANHY01000019">
    <property type="protein sequence ID" value="EKV27584.1"/>
    <property type="molecule type" value="Genomic_DNA"/>
</dbReference>
<dbReference type="AlphaFoldDB" id="K9GS64"/>
<sequence>MRHGHNSCRLGFAGGSVARPRRRGKGQAVKRRGNRSFT</sequence>
<feature type="region of interest" description="Disordered" evidence="1">
    <location>
        <begin position="1"/>
        <end position="38"/>
    </location>
</feature>
<gene>
    <name evidence="2" type="ORF">C882_1430</name>
</gene>
<protein>
    <submittedName>
        <fullName evidence="2">Uncharacterized protein</fullName>
    </submittedName>
</protein>
<feature type="compositionally biased region" description="Basic residues" evidence="1">
    <location>
        <begin position="19"/>
        <end position="38"/>
    </location>
</feature>
<keyword evidence="3" id="KW-1185">Reference proteome</keyword>